<dbReference type="Gene3D" id="1.25.40.10">
    <property type="entry name" value="Tetratricopeptide repeat domain"/>
    <property type="match status" value="1"/>
</dbReference>
<gene>
    <name evidence="1" type="ORF">PGRAN_00440</name>
</gene>
<dbReference type="PATRIC" id="fig|1265819.5.peg.85"/>
<dbReference type="STRING" id="1265819.PGRAN_00440"/>
<sequence length="81" mass="9055">MMKTPEILALLENGNYQNAKESAKSALLKEPDNALLHYYVAWSYDGLSEETEAISYYEKALEMGLPKDDLADAYIGLASTY</sequence>
<comment type="caution">
    <text evidence="1">The sequence shown here is derived from an EMBL/GenBank/DDBJ whole genome shotgun (WGS) entry which is preliminary data.</text>
</comment>
<protein>
    <submittedName>
        <fullName evidence="1">Uncharacterized protein</fullName>
    </submittedName>
</protein>
<organism evidence="1 2">
    <name type="scientific">Listeria grandensis FSL F6-0971</name>
    <dbReference type="NCBI Taxonomy" id="1265819"/>
    <lineage>
        <taxon>Bacteria</taxon>
        <taxon>Bacillati</taxon>
        <taxon>Bacillota</taxon>
        <taxon>Bacilli</taxon>
        <taxon>Bacillales</taxon>
        <taxon>Listeriaceae</taxon>
        <taxon>Listeria</taxon>
    </lineage>
</organism>
<evidence type="ECO:0000313" key="1">
    <source>
        <dbReference type="EMBL" id="EUJ25157.1"/>
    </source>
</evidence>
<dbReference type="OrthoDB" id="193829at2"/>
<dbReference type="EMBL" id="AODD01000001">
    <property type="protein sequence ID" value="EUJ25157.1"/>
    <property type="molecule type" value="Genomic_DNA"/>
</dbReference>
<dbReference type="SUPFAM" id="SSF48452">
    <property type="entry name" value="TPR-like"/>
    <property type="match status" value="1"/>
</dbReference>
<accession>W7BGT7</accession>
<dbReference type="Proteomes" id="UP000019253">
    <property type="component" value="Unassembled WGS sequence"/>
</dbReference>
<dbReference type="RefSeq" id="WP_051998357.1">
    <property type="nucleotide sequence ID" value="NZ_AODD01000001.1"/>
</dbReference>
<dbReference type="InterPro" id="IPR011990">
    <property type="entry name" value="TPR-like_helical_dom_sf"/>
</dbReference>
<name>W7BGT7_9LIST</name>
<reference evidence="1 2" key="1">
    <citation type="journal article" date="2014" name="Int. J. Syst. Evol. Microbiol.">
        <title>Listeria floridensis sp. nov., Listeria aquatica sp. nov., Listeria cornellensis sp. nov., Listeria riparia sp. nov. and Listeria grandensis sp. nov., from agricultural and natural environments.</title>
        <authorList>
            <person name="den Bakker H.C."/>
            <person name="Warchocki S."/>
            <person name="Wright E.M."/>
            <person name="Allred A.F."/>
            <person name="Ahlstrom C."/>
            <person name="Manuel C.S."/>
            <person name="Stasiewicz M.J."/>
            <person name="Burrell A."/>
            <person name="Roof S."/>
            <person name="Strawn L."/>
            <person name="Fortes E.D."/>
            <person name="Nightingale K.K."/>
            <person name="Kephart D."/>
            <person name="Wiedmann M."/>
        </authorList>
    </citation>
    <scope>NUCLEOTIDE SEQUENCE [LARGE SCALE GENOMIC DNA]</scope>
    <source>
        <strain evidence="2">FSL F6-971</strain>
    </source>
</reference>
<evidence type="ECO:0000313" key="2">
    <source>
        <dbReference type="Proteomes" id="UP000019253"/>
    </source>
</evidence>
<proteinExistence type="predicted"/>
<dbReference type="AlphaFoldDB" id="W7BGT7"/>
<keyword evidence="2" id="KW-1185">Reference proteome</keyword>